<dbReference type="Pfam" id="PF25954">
    <property type="entry name" value="Beta-barrel_RND_2"/>
    <property type="match status" value="1"/>
</dbReference>
<evidence type="ECO:0000259" key="4">
    <source>
        <dbReference type="Pfam" id="PF25954"/>
    </source>
</evidence>
<evidence type="ECO:0000313" key="6">
    <source>
        <dbReference type="EMBL" id="MFD2096955.1"/>
    </source>
</evidence>
<comment type="caution">
    <text evidence="6">The sequence shown here is derived from an EMBL/GenBank/DDBJ whole genome shotgun (WGS) entry which is preliminary data.</text>
</comment>
<dbReference type="InterPro" id="IPR058792">
    <property type="entry name" value="Beta-barrel_RND_2"/>
</dbReference>
<evidence type="ECO:0000259" key="3">
    <source>
        <dbReference type="Pfam" id="PF25876"/>
    </source>
</evidence>
<evidence type="ECO:0000259" key="5">
    <source>
        <dbReference type="Pfam" id="PF25989"/>
    </source>
</evidence>
<dbReference type="SUPFAM" id="SSF111369">
    <property type="entry name" value="HlyD-like secretion proteins"/>
    <property type="match status" value="1"/>
</dbReference>
<protein>
    <submittedName>
        <fullName evidence="6">Efflux RND transporter periplasmic adaptor subunit</fullName>
    </submittedName>
</protein>
<comment type="similarity">
    <text evidence="1">Belongs to the membrane fusion protein (MFP) (TC 8.A.1) family.</text>
</comment>
<evidence type="ECO:0000256" key="1">
    <source>
        <dbReference type="ARBA" id="ARBA00009477"/>
    </source>
</evidence>
<dbReference type="InterPro" id="IPR058624">
    <property type="entry name" value="MdtA-like_HH"/>
</dbReference>
<dbReference type="Proteomes" id="UP001597380">
    <property type="component" value="Unassembled WGS sequence"/>
</dbReference>
<dbReference type="Gene3D" id="1.10.287.470">
    <property type="entry name" value="Helix hairpin bin"/>
    <property type="match status" value="1"/>
</dbReference>
<dbReference type="Gene3D" id="2.40.50.100">
    <property type="match status" value="1"/>
</dbReference>
<dbReference type="Gene3D" id="2.40.30.170">
    <property type="match status" value="1"/>
</dbReference>
<sequence length="356" mass="38747">MWLSLVMVLMVTACEEKMEAEKVSLPSVKPIPVEVITLKPRQLQGSLNLYGVLEPTSSVAISADFSAPVAEVLVKEGLRVSKGQPLLRFDMRKILLKRRQIQHRLEQAQSQRTHAELSLSRQRELIVSNTVSQQQLDNAQADFDSAQALVMTLESELQVVLQDLNNAELRSPAAGVIRTRLVEPGENAEAYAPLFELETDSNLRVSVFVGEKMLPLLRLGNNAIVDTVFGEASARITSIASNASSNTGNYEVRLLLDNADHRFKAGMSVSVAVQTVPQEGVLLLPESAVVADGGEHVIYTVKNEKAHRRAVQLGLGLNDNLVILSGAKSDDVVVVIGADRLTQGSPVQIEVDHAPQ</sequence>
<dbReference type="PANTHER" id="PTHR30469:SF15">
    <property type="entry name" value="HLYD FAMILY OF SECRETION PROTEINS"/>
    <property type="match status" value="1"/>
</dbReference>
<proteinExistence type="inferred from homology"/>
<gene>
    <name evidence="6" type="ORF">ACFSJ3_13245</name>
</gene>
<feature type="coiled-coil region" evidence="2">
    <location>
        <begin position="136"/>
        <end position="170"/>
    </location>
</feature>
<feature type="domain" description="CusB-like beta-barrel" evidence="4">
    <location>
        <begin position="232"/>
        <end position="274"/>
    </location>
</feature>
<dbReference type="InterPro" id="IPR006143">
    <property type="entry name" value="RND_pump_MFP"/>
</dbReference>
<dbReference type="RefSeq" id="WP_345339825.1">
    <property type="nucleotide sequence ID" value="NZ_BAABLI010000011.1"/>
</dbReference>
<dbReference type="Pfam" id="PF25989">
    <property type="entry name" value="YknX_C"/>
    <property type="match status" value="1"/>
</dbReference>
<keyword evidence="2" id="KW-0175">Coiled coil</keyword>
<reference evidence="7" key="1">
    <citation type="journal article" date="2019" name="Int. J. Syst. Evol. Microbiol.">
        <title>The Global Catalogue of Microorganisms (GCM) 10K type strain sequencing project: providing services to taxonomists for standard genome sequencing and annotation.</title>
        <authorList>
            <consortium name="The Broad Institute Genomics Platform"/>
            <consortium name="The Broad Institute Genome Sequencing Center for Infectious Disease"/>
            <person name="Wu L."/>
            <person name="Ma J."/>
        </authorList>
    </citation>
    <scope>NUCLEOTIDE SEQUENCE [LARGE SCALE GENOMIC DNA]</scope>
    <source>
        <strain evidence="7">CGMCC 1.10992</strain>
    </source>
</reference>
<keyword evidence="7" id="KW-1185">Reference proteome</keyword>
<dbReference type="NCBIfam" id="TIGR01730">
    <property type="entry name" value="RND_mfp"/>
    <property type="match status" value="1"/>
</dbReference>
<dbReference type="EMBL" id="JBHUHT010000014">
    <property type="protein sequence ID" value="MFD2096955.1"/>
    <property type="molecule type" value="Genomic_DNA"/>
</dbReference>
<dbReference type="Gene3D" id="2.40.420.20">
    <property type="match status" value="1"/>
</dbReference>
<evidence type="ECO:0000256" key="2">
    <source>
        <dbReference type="SAM" id="Coils"/>
    </source>
</evidence>
<dbReference type="Pfam" id="PF25876">
    <property type="entry name" value="HH_MFP_RND"/>
    <property type="match status" value="1"/>
</dbReference>
<feature type="domain" description="YknX-like C-terminal permuted SH3-like" evidence="5">
    <location>
        <begin position="282"/>
        <end position="348"/>
    </location>
</feature>
<feature type="domain" description="Multidrug resistance protein MdtA-like alpha-helical hairpin" evidence="3">
    <location>
        <begin position="100"/>
        <end position="151"/>
    </location>
</feature>
<dbReference type="PANTHER" id="PTHR30469">
    <property type="entry name" value="MULTIDRUG RESISTANCE PROTEIN MDTA"/>
    <property type="match status" value="1"/>
</dbReference>
<name>A0ABW4XQ65_9GAMM</name>
<evidence type="ECO:0000313" key="7">
    <source>
        <dbReference type="Proteomes" id="UP001597380"/>
    </source>
</evidence>
<dbReference type="InterPro" id="IPR058637">
    <property type="entry name" value="YknX-like_C"/>
</dbReference>
<dbReference type="PRINTS" id="PR01490">
    <property type="entry name" value="RTXTOXIND"/>
</dbReference>
<accession>A0ABW4XQ65</accession>
<organism evidence="6 7">
    <name type="scientific">Corallincola platygyrae</name>
    <dbReference type="NCBI Taxonomy" id="1193278"/>
    <lineage>
        <taxon>Bacteria</taxon>
        <taxon>Pseudomonadati</taxon>
        <taxon>Pseudomonadota</taxon>
        <taxon>Gammaproteobacteria</taxon>
        <taxon>Alteromonadales</taxon>
        <taxon>Psychromonadaceae</taxon>
        <taxon>Corallincola</taxon>
    </lineage>
</organism>